<reference evidence="3 4" key="3">
    <citation type="submission" date="2016-06" db="UniProtKB">
        <authorList>
            <consortium name="WormBaseParasite"/>
        </authorList>
    </citation>
    <scope>IDENTIFICATION</scope>
</reference>
<feature type="transmembrane region" description="Helical" evidence="1">
    <location>
        <begin position="103"/>
        <end position="122"/>
    </location>
</feature>
<keyword evidence="1" id="KW-1133">Transmembrane helix</keyword>
<organism evidence="2 3">
    <name type="scientific">Globodera pallida</name>
    <name type="common">Potato cyst nematode worm</name>
    <name type="synonym">Heterodera pallida</name>
    <dbReference type="NCBI Taxonomy" id="36090"/>
    <lineage>
        <taxon>Eukaryota</taxon>
        <taxon>Metazoa</taxon>
        <taxon>Ecdysozoa</taxon>
        <taxon>Nematoda</taxon>
        <taxon>Chromadorea</taxon>
        <taxon>Rhabditida</taxon>
        <taxon>Tylenchina</taxon>
        <taxon>Tylenchomorpha</taxon>
        <taxon>Tylenchoidea</taxon>
        <taxon>Heteroderidae</taxon>
        <taxon>Heteroderinae</taxon>
        <taxon>Globodera</taxon>
    </lineage>
</organism>
<keyword evidence="1" id="KW-0472">Membrane</keyword>
<evidence type="ECO:0000256" key="1">
    <source>
        <dbReference type="SAM" id="Phobius"/>
    </source>
</evidence>
<evidence type="ECO:0000313" key="3">
    <source>
        <dbReference type="WBParaSite" id="GPLIN_000931600"/>
    </source>
</evidence>
<reference evidence="2" key="1">
    <citation type="submission" date="2013-12" db="EMBL/GenBank/DDBJ databases">
        <authorList>
            <person name="Aslett M."/>
        </authorList>
    </citation>
    <scope>NUCLEOTIDE SEQUENCE [LARGE SCALE GENOMIC DNA]</scope>
    <source>
        <strain evidence="2">Lindley</strain>
    </source>
</reference>
<dbReference type="Proteomes" id="UP000050741">
    <property type="component" value="Unassembled WGS sequence"/>
</dbReference>
<sequence length="136" mass="15621">MAHLNKDSDAQRNIKAIADNFLQNELIKEKVQKLLEQFKFNSFSDALNITTQVFSEHRHNGRPVRSVPKRRRQKRMQTVRDTIQSIFEIEQPSSTATFPLKKCLFYALSILISFIVVVGSGIEKQFIFGLPPGMLV</sequence>
<dbReference type="AlphaFoldDB" id="A0A183C8X0"/>
<keyword evidence="1" id="KW-0812">Transmembrane</keyword>
<evidence type="ECO:0000313" key="2">
    <source>
        <dbReference type="Proteomes" id="UP000050741"/>
    </source>
</evidence>
<reference evidence="2" key="2">
    <citation type="submission" date="2014-05" db="EMBL/GenBank/DDBJ databases">
        <title>The genome and life-stage specific transcriptomes of Globodera pallida elucidate key aspects of plant parasitism by a cyst nematode.</title>
        <authorList>
            <person name="Cotton J.A."/>
            <person name="Lilley C.J."/>
            <person name="Jones L.M."/>
            <person name="Kikuchi T."/>
            <person name="Reid A.J."/>
            <person name="Thorpe P."/>
            <person name="Tsai I.J."/>
            <person name="Beasley H."/>
            <person name="Blok V."/>
            <person name="Cock P.J.A."/>
            <person name="Van den Akker S.E."/>
            <person name="Holroyd N."/>
            <person name="Hunt M."/>
            <person name="Mantelin S."/>
            <person name="Naghra H."/>
            <person name="Pain A."/>
            <person name="Palomares-Rius J.E."/>
            <person name="Zarowiecki M."/>
            <person name="Berriman M."/>
            <person name="Jones J.T."/>
            <person name="Urwin P.E."/>
        </authorList>
    </citation>
    <scope>NUCLEOTIDE SEQUENCE [LARGE SCALE GENOMIC DNA]</scope>
    <source>
        <strain evidence="2">Lindley</strain>
    </source>
</reference>
<dbReference type="WBParaSite" id="GPLIN_000931600">
    <property type="protein sequence ID" value="GPLIN_000931600"/>
    <property type="gene ID" value="GPLIN_000931600"/>
</dbReference>
<dbReference type="WBParaSite" id="GPLIN_001132000">
    <property type="protein sequence ID" value="GPLIN_001132000"/>
    <property type="gene ID" value="GPLIN_001132000"/>
</dbReference>
<accession>A0A183C8X0</accession>
<protein>
    <submittedName>
        <fullName evidence="3 4">Transposase</fullName>
    </submittedName>
</protein>
<evidence type="ECO:0000313" key="4">
    <source>
        <dbReference type="WBParaSite" id="GPLIN_001132000"/>
    </source>
</evidence>
<proteinExistence type="predicted"/>
<keyword evidence="2" id="KW-1185">Reference proteome</keyword>
<name>A0A183C8X0_GLOPA</name>